<feature type="domain" description="N-acetyltransferase" evidence="1">
    <location>
        <begin position="10"/>
        <end position="153"/>
    </location>
</feature>
<protein>
    <submittedName>
        <fullName evidence="2">GNAT family N-acetyltransferase</fullName>
    </submittedName>
</protein>
<dbReference type="InterPro" id="IPR000182">
    <property type="entry name" value="GNAT_dom"/>
</dbReference>
<sequence>MHGQARGRRRRVRPAIPSESAVLWTLHRALVDDACAFETFVAPGPEPVDGTAGFVLVCEVRDAIVGYLSLVEVDGSRWELRALGVTPEHRRTGVAAALLHDALRRLPASVCGLEGTAPDERSAAWAEALGFTLDRTGGAVRARGDVTHLRERT</sequence>
<dbReference type="GO" id="GO:0016747">
    <property type="term" value="F:acyltransferase activity, transferring groups other than amino-acyl groups"/>
    <property type="evidence" value="ECO:0007669"/>
    <property type="project" value="InterPro"/>
</dbReference>
<proteinExistence type="predicted"/>
<accession>A0A7Y0LW89</accession>
<dbReference type="EMBL" id="JABCJJ010000002">
    <property type="protein sequence ID" value="NMR19100.1"/>
    <property type="molecule type" value="Genomic_DNA"/>
</dbReference>
<gene>
    <name evidence="2" type="ORF">HIR71_02505</name>
</gene>
<dbReference type="PROSITE" id="PS51186">
    <property type="entry name" value="GNAT"/>
    <property type="match status" value="1"/>
</dbReference>
<keyword evidence="2" id="KW-0808">Transferase</keyword>
<dbReference type="Gene3D" id="3.40.630.30">
    <property type="match status" value="1"/>
</dbReference>
<keyword evidence="3" id="KW-1185">Reference proteome</keyword>
<dbReference type="InterPro" id="IPR016181">
    <property type="entry name" value="Acyl_CoA_acyltransferase"/>
</dbReference>
<dbReference type="RefSeq" id="WP_169323084.1">
    <property type="nucleotide sequence ID" value="NZ_JABCJJ010000002.1"/>
</dbReference>
<name>A0A7Y0LW89_CELFI</name>
<dbReference type="AlphaFoldDB" id="A0A7Y0LW89"/>
<dbReference type="Proteomes" id="UP000562124">
    <property type="component" value="Unassembled WGS sequence"/>
</dbReference>
<evidence type="ECO:0000313" key="3">
    <source>
        <dbReference type="Proteomes" id="UP000562124"/>
    </source>
</evidence>
<evidence type="ECO:0000259" key="1">
    <source>
        <dbReference type="PROSITE" id="PS51186"/>
    </source>
</evidence>
<reference evidence="2 3" key="1">
    <citation type="submission" date="2020-04" db="EMBL/GenBank/DDBJ databases">
        <title>Sequencing and Assembly of C. fimi.</title>
        <authorList>
            <person name="Ramsey A.R."/>
        </authorList>
    </citation>
    <scope>NUCLEOTIDE SEQUENCE [LARGE SCALE GENOMIC DNA]</scope>
    <source>
        <strain evidence="2 3">SB</strain>
    </source>
</reference>
<comment type="caution">
    <text evidence="2">The sequence shown here is derived from an EMBL/GenBank/DDBJ whole genome shotgun (WGS) entry which is preliminary data.</text>
</comment>
<evidence type="ECO:0000313" key="2">
    <source>
        <dbReference type="EMBL" id="NMR19100.1"/>
    </source>
</evidence>
<dbReference type="Pfam" id="PF00583">
    <property type="entry name" value="Acetyltransf_1"/>
    <property type="match status" value="1"/>
</dbReference>
<dbReference type="CDD" id="cd04301">
    <property type="entry name" value="NAT_SF"/>
    <property type="match status" value="1"/>
</dbReference>
<organism evidence="2 3">
    <name type="scientific">Cellulomonas fimi</name>
    <dbReference type="NCBI Taxonomy" id="1708"/>
    <lineage>
        <taxon>Bacteria</taxon>
        <taxon>Bacillati</taxon>
        <taxon>Actinomycetota</taxon>
        <taxon>Actinomycetes</taxon>
        <taxon>Micrococcales</taxon>
        <taxon>Cellulomonadaceae</taxon>
        <taxon>Cellulomonas</taxon>
    </lineage>
</organism>
<dbReference type="SUPFAM" id="SSF55729">
    <property type="entry name" value="Acyl-CoA N-acyltransferases (Nat)"/>
    <property type="match status" value="1"/>
</dbReference>